<gene>
    <name evidence="1" type="ORF">ODALV1_LOCUS23627</name>
</gene>
<comment type="caution">
    <text evidence="1">The sequence shown here is derived from an EMBL/GenBank/DDBJ whole genome shotgun (WGS) entry which is preliminary data.</text>
</comment>
<keyword evidence="2" id="KW-1185">Reference proteome</keyword>
<proteinExistence type="predicted"/>
<accession>A0ABP1RLR3</accession>
<protein>
    <submittedName>
        <fullName evidence="1">Uncharacterized protein</fullName>
    </submittedName>
</protein>
<name>A0ABP1RLR3_9HEXA</name>
<dbReference type="EMBL" id="CAXLJM020000081">
    <property type="protein sequence ID" value="CAL8130226.1"/>
    <property type="molecule type" value="Genomic_DNA"/>
</dbReference>
<dbReference type="Proteomes" id="UP001642540">
    <property type="component" value="Unassembled WGS sequence"/>
</dbReference>
<reference evidence="1 2" key="1">
    <citation type="submission" date="2024-08" db="EMBL/GenBank/DDBJ databases">
        <authorList>
            <person name="Cucini C."/>
            <person name="Frati F."/>
        </authorList>
    </citation>
    <scope>NUCLEOTIDE SEQUENCE [LARGE SCALE GENOMIC DNA]</scope>
</reference>
<evidence type="ECO:0000313" key="1">
    <source>
        <dbReference type="EMBL" id="CAL8130226.1"/>
    </source>
</evidence>
<organism evidence="1 2">
    <name type="scientific">Orchesella dallaii</name>
    <dbReference type="NCBI Taxonomy" id="48710"/>
    <lineage>
        <taxon>Eukaryota</taxon>
        <taxon>Metazoa</taxon>
        <taxon>Ecdysozoa</taxon>
        <taxon>Arthropoda</taxon>
        <taxon>Hexapoda</taxon>
        <taxon>Collembola</taxon>
        <taxon>Entomobryomorpha</taxon>
        <taxon>Entomobryoidea</taxon>
        <taxon>Orchesellidae</taxon>
        <taxon>Orchesellinae</taxon>
        <taxon>Orchesella</taxon>
    </lineage>
</organism>
<sequence length="68" mass="8062">MAMSRFKEWMNDPLVRMKYFNEKYKLSPIVRELDTNSIGIGLTGVYQINYGFLAQVFHSKFLRLRLDA</sequence>
<evidence type="ECO:0000313" key="2">
    <source>
        <dbReference type="Proteomes" id="UP001642540"/>
    </source>
</evidence>